<dbReference type="Proteomes" id="UP000649826">
    <property type="component" value="Unassembled WGS sequence"/>
</dbReference>
<dbReference type="InterPro" id="IPR023804">
    <property type="entry name" value="DUF3792_TM"/>
</dbReference>
<keyword evidence="1" id="KW-0812">Transmembrane</keyword>
<proteinExistence type="predicted"/>
<name>A0ABR7IIX1_9FIRM</name>
<feature type="transmembrane region" description="Helical" evidence="1">
    <location>
        <begin position="67"/>
        <end position="87"/>
    </location>
</feature>
<protein>
    <submittedName>
        <fullName evidence="2">TIGR04086 family membrane protein</fullName>
    </submittedName>
</protein>
<gene>
    <name evidence="2" type="ORF">H8Z82_09850</name>
</gene>
<organism evidence="2 3">
    <name type="scientific">Blautia difficilis</name>
    <dbReference type="NCBI Taxonomy" id="2763027"/>
    <lineage>
        <taxon>Bacteria</taxon>
        <taxon>Bacillati</taxon>
        <taxon>Bacillota</taxon>
        <taxon>Clostridia</taxon>
        <taxon>Lachnospirales</taxon>
        <taxon>Lachnospiraceae</taxon>
        <taxon>Blautia</taxon>
    </lineage>
</organism>
<evidence type="ECO:0000256" key="1">
    <source>
        <dbReference type="SAM" id="Phobius"/>
    </source>
</evidence>
<feature type="transmembrane region" description="Helical" evidence="1">
    <location>
        <begin position="6"/>
        <end position="30"/>
    </location>
</feature>
<dbReference type="RefSeq" id="WP_186995018.1">
    <property type="nucleotide sequence ID" value="NZ_JACOQG010000014.1"/>
</dbReference>
<keyword evidence="3" id="KW-1185">Reference proteome</keyword>
<dbReference type="EMBL" id="JACOQG010000014">
    <property type="protein sequence ID" value="MBC5779961.1"/>
    <property type="molecule type" value="Genomic_DNA"/>
</dbReference>
<evidence type="ECO:0000313" key="3">
    <source>
        <dbReference type="Proteomes" id="UP000649826"/>
    </source>
</evidence>
<keyword evidence="1" id="KW-1133">Transmembrane helix</keyword>
<evidence type="ECO:0000313" key="2">
    <source>
        <dbReference type="EMBL" id="MBC5779961.1"/>
    </source>
</evidence>
<dbReference type="NCBIfam" id="TIGR04086">
    <property type="entry name" value="TIGR04086_membr"/>
    <property type="match status" value="1"/>
</dbReference>
<accession>A0ABR7IIX1</accession>
<reference evidence="2 3" key="1">
    <citation type="submission" date="2020-08" db="EMBL/GenBank/DDBJ databases">
        <title>Genome public.</title>
        <authorList>
            <person name="Liu C."/>
            <person name="Sun Q."/>
        </authorList>
    </citation>
    <scope>NUCLEOTIDE SEQUENCE [LARGE SCALE GENOMIC DNA]</scope>
    <source>
        <strain evidence="2 3">M29</strain>
    </source>
</reference>
<feature type="transmembrane region" description="Helical" evidence="1">
    <location>
        <begin position="42"/>
        <end position="61"/>
    </location>
</feature>
<feature type="transmembrane region" description="Helical" evidence="1">
    <location>
        <begin position="94"/>
        <end position="115"/>
    </location>
</feature>
<comment type="caution">
    <text evidence="2">The sequence shown here is derived from an EMBL/GenBank/DDBJ whole genome shotgun (WGS) entry which is preliminary data.</text>
</comment>
<sequence length="116" mass="12704">MKMRNILSSLLFAYALTGVGLLLLAFFLYVFKLGETAVDVGIILICIFVCFMGGLMTGGFLRENRVFWGMLTGLAYFLLLLIVSFAVKRRLDMRAVHAVTTFCMCIGGGTLGGMLS</sequence>
<dbReference type="Pfam" id="PF12670">
    <property type="entry name" value="DUF3792"/>
    <property type="match status" value="1"/>
</dbReference>
<keyword evidence="1" id="KW-0472">Membrane</keyword>